<evidence type="ECO:0000313" key="2">
    <source>
        <dbReference type="Proteomes" id="UP001141552"/>
    </source>
</evidence>
<sequence>MKKSHKNHLYLPTALVNEFLGEKPKDVILEKDGNGLNHKVVYGNILGSIPPEGKCGEELMRLIDAEIDPIKEEMVNKLTQ</sequence>
<gene>
    <name evidence="1" type="ORF">Tsubulata_018569</name>
</gene>
<organism evidence="1 2">
    <name type="scientific">Turnera subulata</name>
    <dbReference type="NCBI Taxonomy" id="218843"/>
    <lineage>
        <taxon>Eukaryota</taxon>
        <taxon>Viridiplantae</taxon>
        <taxon>Streptophyta</taxon>
        <taxon>Embryophyta</taxon>
        <taxon>Tracheophyta</taxon>
        <taxon>Spermatophyta</taxon>
        <taxon>Magnoliopsida</taxon>
        <taxon>eudicotyledons</taxon>
        <taxon>Gunneridae</taxon>
        <taxon>Pentapetalae</taxon>
        <taxon>rosids</taxon>
        <taxon>fabids</taxon>
        <taxon>Malpighiales</taxon>
        <taxon>Passifloraceae</taxon>
        <taxon>Turnera</taxon>
    </lineage>
</organism>
<dbReference type="AlphaFoldDB" id="A0A9Q0G499"/>
<evidence type="ECO:0000313" key="1">
    <source>
        <dbReference type="EMBL" id="KAJ4843145.1"/>
    </source>
</evidence>
<feature type="non-terminal residue" evidence="1">
    <location>
        <position position="1"/>
    </location>
</feature>
<comment type="caution">
    <text evidence="1">The sequence shown here is derived from an EMBL/GenBank/DDBJ whole genome shotgun (WGS) entry which is preliminary data.</text>
</comment>
<reference evidence="1" key="1">
    <citation type="submission" date="2022-02" db="EMBL/GenBank/DDBJ databases">
        <authorList>
            <person name="Henning P.M."/>
            <person name="McCubbin A.G."/>
            <person name="Shore J.S."/>
        </authorList>
    </citation>
    <scope>NUCLEOTIDE SEQUENCE</scope>
    <source>
        <strain evidence="1">F60SS</strain>
        <tissue evidence="1">Leaves</tissue>
    </source>
</reference>
<accession>A0A9Q0G499</accession>
<keyword evidence="2" id="KW-1185">Reference proteome</keyword>
<dbReference type="Proteomes" id="UP001141552">
    <property type="component" value="Unassembled WGS sequence"/>
</dbReference>
<dbReference type="EMBL" id="JAKUCV010002307">
    <property type="protein sequence ID" value="KAJ4843145.1"/>
    <property type="molecule type" value="Genomic_DNA"/>
</dbReference>
<protein>
    <submittedName>
        <fullName evidence="1">Uncharacterized protein</fullName>
    </submittedName>
</protein>
<reference evidence="1" key="2">
    <citation type="journal article" date="2023" name="Plants (Basel)">
        <title>Annotation of the Turnera subulata (Passifloraceae) Draft Genome Reveals the S-Locus Evolved after the Divergence of Turneroideae from Passifloroideae in a Stepwise Manner.</title>
        <authorList>
            <person name="Henning P.M."/>
            <person name="Roalson E.H."/>
            <person name="Mir W."/>
            <person name="McCubbin A.G."/>
            <person name="Shore J.S."/>
        </authorList>
    </citation>
    <scope>NUCLEOTIDE SEQUENCE</scope>
    <source>
        <strain evidence="1">F60SS</strain>
    </source>
</reference>
<proteinExistence type="predicted"/>
<name>A0A9Q0G499_9ROSI</name>